<name>A0A2T3AV88_AMORE</name>
<reference evidence="3 4" key="1">
    <citation type="journal article" date="2018" name="New Phytol.">
        <title>Comparative genomics and transcriptomics depict ericoid mycorrhizal fungi as versatile saprotrophs and plant mutualists.</title>
        <authorList>
            <person name="Martino E."/>
            <person name="Morin E."/>
            <person name="Grelet G.A."/>
            <person name="Kuo A."/>
            <person name="Kohler A."/>
            <person name="Daghino S."/>
            <person name="Barry K.W."/>
            <person name="Cichocki N."/>
            <person name="Clum A."/>
            <person name="Dockter R.B."/>
            <person name="Hainaut M."/>
            <person name="Kuo R.C."/>
            <person name="LaButti K."/>
            <person name="Lindahl B.D."/>
            <person name="Lindquist E.A."/>
            <person name="Lipzen A."/>
            <person name="Khouja H.R."/>
            <person name="Magnuson J."/>
            <person name="Murat C."/>
            <person name="Ohm R.A."/>
            <person name="Singer S.W."/>
            <person name="Spatafora J.W."/>
            <person name="Wang M."/>
            <person name="Veneault-Fourrey C."/>
            <person name="Henrissat B."/>
            <person name="Grigoriev I.V."/>
            <person name="Martin F.M."/>
            <person name="Perotto S."/>
        </authorList>
    </citation>
    <scope>NUCLEOTIDE SEQUENCE [LARGE SCALE GENOMIC DNA]</scope>
    <source>
        <strain evidence="3 4">ATCC 22711</strain>
    </source>
</reference>
<organism evidence="3 4">
    <name type="scientific">Amorphotheca resinae ATCC 22711</name>
    <dbReference type="NCBI Taxonomy" id="857342"/>
    <lineage>
        <taxon>Eukaryota</taxon>
        <taxon>Fungi</taxon>
        <taxon>Dikarya</taxon>
        <taxon>Ascomycota</taxon>
        <taxon>Pezizomycotina</taxon>
        <taxon>Leotiomycetes</taxon>
        <taxon>Helotiales</taxon>
        <taxon>Amorphothecaceae</taxon>
        <taxon>Amorphotheca</taxon>
    </lineage>
</organism>
<dbReference type="InterPro" id="IPR053858">
    <property type="entry name" value="Arb2_dom"/>
</dbReference>
<accession>A0A2T3AV88</accession>
<feature type="domain" description="Arb2" evidence="2">
    <location>
        <begin position="15"/>
        <end position="304"/>
    </location>
</feature>
<dbReference type="GO" id="GO:0035197">
    <property type="term" value="F:siRNA binding"/>
    <property type="evidence" value="ECO:0007669"/>
    <property type="project" value="TreeGrafter"/>
</dbReference>
<dbReference type="PANTHER" id="PTHR21357:SF4">
    <property type="entry name" value="FAM172 FAMILY PROTEIN HOMOLOG CG10038"/>
    <property type="match status" value="1"/>
</dbReference>
<feature type="compositionally biased region" description="Acidic residues" evidence="1">
    <location>
        <begin position="366"/>
        <end position="377"/>
    </location>
</feature>
<dbReference type="Pfam" id="PF22749">
    <property type="entry name" value="Arb2"/>
    <property type="match status" value="1"/>
</dbReference>
<dbReference type="EMBL" id="KZ679015">
    <property type="protein sequence ID" value="PSS12590.1"/>
    <property type="molecule type" value="Genomic_DNA"/>
</dbReference>
<evidence type="ECO:0000313" key="4">
    <source>
        <dbReference type="Proteomes" id="UP000241818"/>
    </source>
</evidence>
<evidence type="ECO:0000259" key="2">
    <source>
        <dbReference type="Pfam" id="PF22749"/>
    </source>
</evidence>
<dbReference type="InParanoid" id="A0A2T3AV88"/>
<dbReference type="GO" id="GO:0005634">
    <property type="term" value="C:nucleus"/>
    <property type="evidence" value="ECO:0007669"/>
    <property type="project" value="TreeGrafter"/>
</dbReference>
<protein>
    <recommendedName>
        <fullName evidence="2">Arb2 domain-containing protein</fullName>
    </recommendedName>
</protein>
<dbReference type="RefSeq" id="XP_024718588.1">
    <property type="nucleotide sequence ID" value="XM_024865936.1"/>
</dbReference>
<dbReference type="OrthoDB" id="421951at2759"/>
<feature type="region of interest" description="Disordered" evidence="1">
    <location>
        <begin position="359"/>
        <end position="388"/>
    </location>
</feature>
<dbReference type="AlphaFoldDB" id="A0A2T3AV88"/>
<evidence type="ECO:0000256" key="1">
    <source>
        <dbReference type="SAM" id="MobiDB-lite"/>
    </source>
</evidence>
<keyword evidence="4" id="KW-1185">Reference proteome</keyword>
<sequence length="388" mass="43910">MFRRLESGLPKDPVYPADLAGLGYFINDKDEIRSIENPKAYFKFFLTRNDRYNSLQREAMNEAIRNIISERLIKLGLQKIRLPLGAAETEPHLPIFTSSDLKAKKRVIILFYEHNQDLGVLAHRVIGGKGGINAGSVIDMVKYIESLCTSETDDECPPGIILANMGQLRWWRRGKKAVTQTSWYALPQKSAVDVPFTFDSVKNTIPGNRSTAEHVDYIFNNVVKELAGPAAKLDVIGVSEGAVQVATFLDDEENWKTWRARIEGFAAVATYYHAYEIKNQAFKNWLRDLLLQRGRAYITSPEPCETFLAGPEGGRRIDAYGCPVFSLGEPYYSEMMLPKGYKTIIDWFQELAADPNYANPEFQRYDDEDSDVEEDSQEPGIELNLAKA</sequence>
<dbReference type="STRING" id="857342.A0A2T3AV88"/>
<dbReference type="GeneID" id="36574017"/>
<dbReference type="GO" id="GO:0031048">
    <property type="term" value="P:regulatory ncRNA-mediated heterochromatin formation"/>
    <property type="evidence" value="ECO:0007669"/>
    <property type="project" value="TreeGrafter"/>
</dbReference>
<dbReference type="Proteomes" id="UP000241818">
    <property type="component" value="Unassembled WGS sequence"/>
</dbReference>
<dbReference type="PANTHER" id="PTHR21357">
    <property type="entry name" value="FAM172 FAMILY PROTEIN HOMOLOG CG10038"/>
    <property type="match status" value="1"/>
</dbReference>
<gene>
    <name evidence="3" type="ORF">M430DRAFT_30252</name>
</gene>
<dbReference type="InterPro" id="IPR048263">
    <property type="entry name" value="Arb2"/>
</dbReference>
<proteinExistence type="predicted"/>
<evidence type="ECO:0000313" key="3">
    <source>
        <dbReference type="EMBL" id="PSS12590.1"/>
    </source>
</evidence>